<evidence type="ECO:0000313" key="2">
    <source>
        <dbReference type="Proteomes" id="UP000218165"/>
    </source>
</evidence>
<evidence type="ECO:0000313" key="1">
    <source>
        <dbReference type="EMBL" id="ATG50973.1"/>
    </source>
</evidence>
<sequence>MFGPSRLTLPASAWRPSQPARRLQGTLHLGAEQLGVARRSQLPALDLTQWTMRAALERGELRRIASGWYAVPTAVPDVSRALAAGFRLTCVDALRMHGLWIPARPTAERKHLHVYRAGSRAPLLSTMIAHSPRSRSWPEPDAVASLRLALTHALRCCSGETSAILLESAMERGLLSPAEVQQILDDAPDAVRSRIGMLSSASDSGSETRVVRWLRRGGFQVEQQVYVEGVGYLDAYVGGVFLEIDGRAFHSDEDAFGRDRRRDLRAIRHGLQVLRVSYDQVWHHWPATQQDILRVIAEVGGFGRRKVAQLTAA</sequence>
<dbReference type="Gene3D" id="3.40.960.10">
    <property type="entry name" value="VSR Endonuclease"/>
    <property type="match status" value="1"/>
</dbReference>
<proteinExistence type="predicted"/>
<dbReference type="AlphaFoldDB" id="A0A291GKC8"/>
<name>A0A291GKC8_9MICO</name>
<dbReference type="KEGG" id="brz:CFK38_05070"/>
<dbReference type="EMBL" id="CP023563">
    <property type="protein sequence ID" value="ATG50973.1"/>
    <property type="molecule type" value="Genomic_DNA"/>
</dbReference>
<dbReference type="Proteomes" id="UP000218165">
    <property type="component" value="Chromosome"/>
</dbReference>
<gene>
    <name evidence="1" type="ORF">CFK38_05070</name>
</gene>
<evidence type="ECO:0008006" key="3">
    <source>
        <dbReference type="Google" id="ProtNLM"/>
    </source>
</evidence>
<accession>A0A291GKC8</accession>
<dbReference type="OrthoDB" id="2594539at2"/>
<dbReference type="RefSeq" id="WP_096802111.1">
    <property type="nucleotide sequence ID" value="NZ_CP023563.1"/>
</dbReference>
<organism evidence="1 2">
    <name type="scientific">Brachybacterium vulturis</name>
    <dbReference type="NCBI Taxonomy" id="2017484"/>
    <lineage>
        <taxon>Bacteria</taxon>
        <taxon>Bacillati</taxon>
        <taxon>Actinomycetota</taxon>
        <taxon>Actinomycetes</taxon>
        <taxon>Micrococcales</taxon>
        <taxon>Dermabacteraceae</taxon>
        <taxon>Brachybacterium</taxon>
    </lineage>
</organism>
<keyword evidence="2" id="KW-1185">Reference proteome</keyword>
<protein>
    <recommendedName>
        <fullName evidence="3">DUF559 domain-containing protein</fullName>
    </recommendedName>
</protein>
<reference evidence="2" key="1">
    <citation type="submission" date="2017-09" db="EMBL/GenBank/DDBJ databases">
        <title>Brachybacterium sp. VM2412.</title>
        <authorList>
            <person name="Tak E.J."/>
            <person name="Bae J.-W."/>
        </authorList>
    </citation>
    <scope>NUCLEOTIDE SEQUENCE [LARGE SCALE GENOMIC DNA]</scope>
    <source>
        <strain evidence="2">VM2412</strain>
    </source>
</reference>